<dbReference type="PANTHER" id="PTHR37915">
    <property type="match status" value="1"/>
</dbReference>
<feature type="non-terminal residue" evidence="2">
    <location>
        <position position="184"/>
    </location>
</feature>
<feature type="non-terminal residue" evidence="2">
    <location>
        <position position="1"/>
    </location>
</feature>
<reference evidence="2" key="1">
    <citation type="submission" date="2014-12" db="EMBL/GenBank/DDBJ databases">
        <title>Insight into the proteome of Arion vulgaris.</title>
        <authorList>
            <person name="Aradska J."/>
            <person name="Bulat T."/>
            <person name="Smidak R."/>
            <person name="Sarate P."/>
            <person name="Gangsoo J."/>
            <person name="Sialana F."/>
            <person name="Bilban M."/>
            <person name="Lubec G."/>
        </authorList>
    </citation>
    <scope>NUCLEOTIDE SEQUENCE</scope>
    <source>
        <tissue evidence="2">Skin</tissue>
    </source>
</reference>
<evidence type="ECO:0000313" key="2">
    <source>
        <dbReference type="EMBL" id="CEK97748.1"/>
    </source>
</evidence>
<feature type="region of interest" description="Disordered" evidence="1">
    <location>
        <begin position="1"/>
        <end position="80"/>
    </location>
</feature>
<feature type="compositionally biased region" description="Polar residues" evidence="1">
    <location>
        <begin position="8"/>
        <end position="19"/>
    </location>
</feature>
<proteinExistence type="predicted"/>
<sequence length="184" mass="20950">NMLGKSSVVASKQQPIKSQTRTKTSETRTGTHTNISKSEKDNADIPVQDEGMEPGTTTGKDRTHLPATRSKQPAKNSMEWNNENSFDVFDEQAWASIPDDQVKGGFTHYRQLSTQRIKELDEQLQMTVAKTQRKVASLKVQFQEHKSKWETERKLLIQQVDQSLKFQTDAEKEADSAITHLEDF</sequence>
<feature type="compositionally biased region" description="Polar residues" evidence="1">
    <location>
        <begin position="69"/>
        <end position="80"/>
    </location>
</feature>
<gene>
    <name evidence="2" type="primary">ORF216781</name>
</gene>
<organism evidence="2">
    <name type="scientific">Arion vulgaris</name>
    <dbReference type="NCBI Taxonomy" id="1028688"/>
    <lineage>
        <taxon>Eukaryota</taxon>
        <taxon>Metazoa</taxon>
        <taxon>Spiralia</taxon>
        <taxon>Lophotrochozoa</taxon>
        <taxon>Mollusca</taxon>
        <taxon>Gastropoda</taxon>
        <taxon>Heterobranchia</taxon>
        <taxon>Euthyneura</taxon>
        <taxon>Panpulmonata</taxon>
        <taxon>Eupulmonata</taxon>
        <taxon>Stylommatophora</taxon>
        <taxon>Helicina</taxon>
        <taxon>Arionoidea</taxon>
        <taxon>Arionidae</taxon>
        <taxon>Arion</taxon>
    </lineage>
</organism>
<evidence type="ECO:0000256" key="1">
    <source>
        <dbReference type="SAM" id="MobiDB-lite"/>
    </source>
</evidence>
<name>A0A0B7BXP2_9EUPU</name>
<protein>
    <submittedName>
        <fullName evidence="2">Uncharacterized protein</fullName>
    </submittedName>
</protein>
<dbReference type="PANTHER" id="PTHR37915:SF3">
    <property type="match status" value="1"/>
</dbReference>
<accession>A0A0B7BXP2</accession>
<dbReference type="EMBL" id="HACG01050883">
    <property type="protein sequence ID" value="CEK97748.1"/>
    <property type="molecule type" value="Transcribed_RNA"/>
</dbReference>
<dbReference type="AlphaFoldDB" id="A0A0B7BXP2"/>